<dbReference type="eggNOG" id="KOG0554">
    <property type="taxonomic scope" value="Eukaryota"/>
</dbReference>
<dbReference type="PANTHER" id="PTHR22594:SF34">
    <property type="entry name" value="ASPARAGINE--TRNA LIGASE, MITOCHONDRIAL-RELATED"/>
    <property type="match status" value="1"/>
</dbReference>
<evidence type="ECO:0000313" key="9">
    <source>
        <dbReference type="EMBL" id="EFE31937.1"/>
    </source>
</evidence>
<dbReference type="RefSeq" id="XP_003012577.1">
    <property type="nucleotide sequence ID" value="XM_003012531.1"/>
</dbReference>
<dbReference type="Gene3D" id="2.40.50.140">
    <property type="entry name" value="Nucleic acid-binding proteins"/>
    <property type="match status" value="1"/>
</dbReference>
<protein>
    <recommendedName>
        <fullName evidence="2">asparagine--tRNA ligase</fullName>
        <ecNumber evidence="2">6.1.1.22</ecNumber>
    </recommendedName>
</protein>
<dbReference type="STRING" id="663331.D4AYC1"/>
<evidence type="ECO:0000256" key="5">
    <source>
        <dbReference type="ARBA" id="ARBA00022840"/>
    </source>
</evidence>
<dbReference type="OMA" id="PEMAFYD"/>
<dbReference type="Pfam" id="PF01336">
    <property type="entry name" value="tRNA_anti-codon"/>
    <property type="match status" value="1"/>
</dbReference>
<comment type="similarity">
    <text evidence="1">Belongs to the class-II aminoacyl-tRNA synthetase family.</text>
</comment>
<evidence type="ECO:0000256" key="6">
    <source>
        <dbReference type="ARBA" id="ARBA00022917"/>
    </source>
</evidence>
<dbReference type="AlphaFoldDB" id="D4AYC1"/>
<keyword evidence="5" id="KW-0067">ATP-binding</keyword>
<evidence type="ECO:0000313" key="10">
    <source>
        <dbReference type="Proteomes" id="UP000008866"/>
    </source>
</evidence>
<dbReference type="InterPro" id="IPR002312">
    <property type="entry name" value="Asp/Asn-tRNA-synth_IIb"/>
</dbReference>
<keyword evidence="7" id="KW-0030">Aminoacyl-tRNA synthetase</keyword>
<dbReference type="Proteomes" id="UP000008866">
    <property type="component" value="Unassembled WGS sequence"/>
</dbReference>
<evidence type="ECO:0000256" key="2">
    <source>
        <dbReference type="ARBA" id="ARBA00012816"/>
    </source>
</evidence>
<keyword evidence="6" id="KW-0648">Protein biosynthesis</keyword>
<dbReference type="GO" id="GO:0005739">
    <property type="term" value="C:mitochondrion"/>
    <property type="evidence" value="ECO:0007669"/>
    <property type="project" value="TreeGrafter"/>
</dbReference>
<evidence type="ECO:0000259" key="8">
    <source>
        <dbReference type="PROSITE" id="PS50862"/>
    </source>
</evidence>
<dbReference type="SUPFAM" id="SSF55681">
    <property type="entry name" value="Class II aaRS and biotin synthetases"/>
    <property type="match status" value="1"/>
</dbReference>
<sequence length="556" mass="62459">MGLFSGRMRPLWASSVGKHSAVPYRRCLSTTPTRFNNHQANPITLRCAQIFEQSKSGTTPSSLDHKELRVQGHVRFLRKQKRFAFAHISDGSSLQPIQAVLTPEQATNLTQGAAVEVTGIWQPSPPGKQQSHELQATKVDIVGEADPAASSSTQTYPIQKKFHTPDFLRQLPHLRLRTPFNALLSRLRSEFIYQVTEEFRSHRDLNFVQVQPPLITSSDCEGAGEVFSIRPRDVVIEEGKAVEFFKSPKYLTVSSQLHLEAYAAELGNVWTLSPTFRAEKSDTPRHLSEFYMLEVEMSYMDSLEPLTAFVETLLRNMTQRVYKSPVAQEIFSFKATDDLTKDTTNAHLEKRWMALIEGPRWPRITFAHAIKHLHEAVNTGLVTFDFSPSWSGGLQLEHEKFLVDTIGKGLPIFVTDYPKAVKPFYMLPSSGSSNESGETVACFDLLLPEICEVVGGSLREHRLSPLIRNMREHGLLKLKDSTPEPSSAVDAKAPYPHLLANEELGSIQWYADLRRWGTVPHGGFGLGFDRFVGYLAGVSSLRDLVPFPRHFGRADC</sequence>
<dbReference type="Pfam" id="PF00152">
    <property type="entry name" value="tRNA-synt_2"/>
    <property type="match status" value="1"/>
</dbReference>
<dbReference type="InterPro" id="IPR004365">
    <property type="entry name" value="NA-bd_OB_tRNA"/>
</dbReference>
<dbReference type="GeneID" id="9526648"/>
<keyword evidence="10" id="KW-1185">Reference proteome</keyword>
<dbReference type="Gene3D" id="3.30.930.10">
    <property type="entry name" value="Bira Bifunctional Protein, Domain 2"/>
    <property type="match status" value="1"/>
</dbReference>
<dbReference type="InterPro" id="IPR006195">
    <property type="entry name" value="aa-tRNA-synth_II"/>
</dbReference>
<dbReference type="InterPro" id="IPR004364">
    <property type="entry name" value="Aa-tRNA-synt_II"/>
</dbReference>
<dbReference type="HOGENOM" id="CLU_004553_2_0_1"/>
<accession>D4AYC1</accession>
<dbReference type="GO" id="GO:0005524">
    <property type="term" value="F:ATP binding"/>
    <property type="evidence" value="ECO:0007669"/>
    <property type="project" value="UniProtKB-KW"/>
</dbReference>
<dbReference type="InterPro" id="IPR012340">
    <property type="entry name" value="NA-bd_OB-fold"/>
</dbReference>
<organism evidence="9 10">
    <name type="scientific">Arthroderma benhamiae (strain ATCC MYA-4681 / CBS 112371)</name>
    <name type="common">Trichophyton mentagrophytes</name>
    <dbReference type="NCBI Taxonomy" id="663331"/>
    <lineage>
        <taxon>Eukaryota</taxon>
        <taxon>Fungi</taxon>
        <taxon>Dikarya</taxon>
        <taxon>Ascomycota</taxon>
        <taxon>Pezizomycotina</taxon>
        <taxon>Eurotiomycetes</taxon>
        <taxon>Eurotiomycetidae</taxon>
        <taxon>Onygenales</taxon>
        <taxon>Arthrodermataceae</taxon>
        <taxon>Trichophyton</taxon>
    </lineage>
</organism>
<dbReference type="GO" id="GO:0006421">
    <property type="term" value="P:asparaginyl-tRNA aminoacylation"/>
    <property type="evidence" value="ECO:0007669"/>
    <property type="project" value="InterPro"/>
</dbReference>
<dbReference type="PRINTS" id="PR01042">
    <property type="entry name" value="TRNASYNTHASP"/>
</dbReference>
<evidence type="ECO:0000256" key="1">
    <source>
        <dbReference type="ARBA" id="ARBA00008226"/>
    </source>
</evidence>
<dbReference type="NCBIfam" id="TIGR00457">
    <property type="entry name" value="asnS"/>
    <property type="match status" value="1"/>
</dbReference>
<dbReference type="SUPFAM" id="SSF50249">
    <property type="entry name" value="Nucleic acid-binding proteins"/>
    <property type="match status" value="1"/>
</dbReference>
<keyword evidence="4" id="KW-0547">Nucleotide-binding</keyword>
<evidence type="ECO:0000256" key="4">
    <source>
        <dbReference type="ARBA" id="ARBA00022741"/>
    </source>
</evidence>
<dbReference type="EMBL" id="ABSU01000018">
    <property type="protein sequence ID" value="EFE31937.1"/>
    <property type="molecule type" value="Genomic_DNA"/>
</dbReference>
<proteinExistence type="inferred from homology"/>
<keyword evidence="3" id="KW-0436">Ligase</keyword>
<dbReference type="GO" id="GO:0003676">
    <property type="term" value="F:nucleic acid binding"/>
    <property type="evidence" value="ECO:0007669"/>
    <property type="project" value="InterPro"/>
</dbReference>
<comment type="caution">
    <text evidence="9">The sequence shown here is derived from an EMBL/GenBank/DDBJ whole genome shotgun (WGS) entry which is preliminary data.</text>
</comment>
<dbReference type="PROSITE" id="PS50862">
    <property type="entry name" value="AA_TRNA_LIGASE_II"/>
    <property type="match status" value="1"/>
</dbReference>
<name>D4AYC1_ARTBC</name>
<dbReference type="InterPro" id="IPR045864">
    <property type="entry name" value="aa-tRNA-synth_II/BPL/LPL"/>
</dbReference>
<dbReference type="CDD" id="cd04318">
    <property type="entry name" value="EcAsnRS_like_N"/>
    <property type="match status" value="1"/>
</dbReference>
<gene>
    <name evidence="9" type="ORF">ARB_01190</name>
</gene>
<dbReference type="PANTHER" id="PTHR22594">
    <property type="entry name" value="ASPARTYL/LYSYL-TRNA SYNTHETASE"/>
    <property type="match status" value="1"/>
</dbReference>
<reference evidence="10" key="1">
    <citation type="journal article" date="2011" name="Genome Biol.">
        <title>Comparative and functional genomics provide insights into the pathogenicity of dermatophytic fungi.</title>
        <authorList>
            <person name="Burmester A."/>
            <person name="Shelest E."/>
            <person name="Gloeckner G."/>
            <person name="Heddergott C."/>
            <person name="Schindler S."/>
            <person name="Staib P."/>
            <person name="Heidel A."/>
            <person name="Felder M."/>
            <person name="Petzold A."/>
            <person name="Szafranski K."/>
            <person name="Feuermann M."/>
            <person name="Pedruzzi I."/>
            <person name="Priebe S."/>
            <person name="Groth M."/>
            <person name="Winkler R."/>
            <person name="Li W."/>
            <person name="Kniemeyer O."/>
            <person name="Schroeckh V."/>
            <person name="Hertweck C."/>
            <person name="Hube B."/>
            <person name="White T.C."/>
            <person name="Platzer M."/>
            <person name="Guthke R."/>
            <person name="Heitman J."/>
            <person name="Woestemeyer J."/>
            <person name="Zipfel P.F."/>
            <person name="Monod M."/>
            <person name="Brakhage A.A."/>
        </authorList>
    </citation>
    <scope>NUCLEOTIDE SEQUENCE [LARGE SCALE GENOMIC DNA]</scope>
    <source>
        <strain evidence="10">ATCC MYA-4681 / CBS 112371</strain>
    </source>
</reference>
<dbReference type="GO" id="GO:0004816">
    <property type="term" value="F:asparagine-tRNA ligase activity"/>
    <property type="evidence" value="ECO:0007669"/>
    <property type="project" value="UniProtKB-EC"/>
</dbReference>
<dbReference type="InterPro" id="IPR004522">
    <property type="entry name" value="Asn-tRNA-ligase"/>
</dbReference>
<evidence type="ECO:0000256" key="7">
    <source>
        <dbReference type="ARBA" id="ARBA00023146"/>
    </source>
</evidence>
<dbReference type="EC" id="6.1.1.22" evidence="2"/>
<feature type="domain" description="Aminoacyl-transfer RNA synthetases class-II family profile" evidence="8">
    <location>
        <begin position="192"/>
        <end position="546"/>
    </location>
</feature>
<dbReference type="KEGG" id="abe:ARB_01190"/>
<evidence type="ECO:0000256" key="3">
    <source>
        <dbReference type="ARBA" id="ARBA00022598"/>
    </source>
</evidence>